<accession>A0A7S7SHT3</accession>
<keyword evidence="9" id="KW-0560">Oxidoreductase</keyword>
<dbReference type="RefSeq" id="WP_194446984.1">
    <property type="nucleotide sequence ID" value="NZ_CP063849.1"/>
</dbReference>
<dbReference type="PROSITE" id="PS51379">
    <property type="entry name" value="4FE4S_FER_2"/>
    <property type="match status" value="1"/>
</dbReference>
<evidence type="ECO:0000256" key="5">
    <source>
        <dbReference type="ARBA" id="ARBA00022485"/>
    </source>
</evidence>
<evidence type="ECO:0000313" key="16">
    <source>
        <dbReference type="Proteomes" id="UP000593892"/>
    </source>
</evidence>
<dbReference type="GO" id="GO:0051537">
    <property type="term" value="F:2 iron, 2 sulfur cluster binding"/>
    <property type="evidence" value="ECO:0007669"/>
    <property type="project" value="UniProtKB-KW"/>
</dbReference>
<dbReference type="InterPro" id="IPR012675">
    <property type="entry name" value="Beta-grasp_dom_sf"/>
</dbReference>
<dbReference type="SUPFAM" id="SSF46548">
    <property type="entry name" value="alpha-helical ferredoxin"/>
    <property type="match status" value="1"/>
</dbReference>
<keyword evidence="11" id="KW-0411">Iron-sulfur</keyword>
<comment type="cofactor">
    <cofactor evidence="1">
        <name>[3Fe-4S] cluster</name>
        <dbReference type="ChEBI" id="CHEBI:21137"/>
    </cofactor>
</comment>
<keyword evidence="5" id="KW-0004">4Fe-4S</keyword>
<comment type="similarity">
    <text evidence="3">Belongs to the succinate dehydrogenase/fumarate reductase iron-sulfur protein family.</text>
</comment>
<reference evidence="15 16" key="1">
    <citation type="submission" date="2020-10" db="EMBL/GenBank/DDBJ databases">
        <title>Complete genome sequence of Paludibaculum fermentans P105T, a facultatively anaerobic acidobacterium capable of dissimilatory Fe(III) reduction.</title>
        <authorList>
            <person name="Dedysh S.N."/>
            <person name="Beletsky A.V."/>
            <person name="Kulichevskaya I.S."/>
            <person name="Mardanov A.V."/>
            <person name="Ravin N.V."/>
        </authorList>
    </citation>
    <scope>NUCLEOTIDE SEQUENCE [LARGE SCALE GENOMIC DNA]</scope>
    <source>
        <strain evidence="15 16">P105</strain>
    </source>
</reference>
<feature type="domain" description="4Fe-4S ferredoxin-type" evidence="14">
    <location>
        <begin position="150"/>
        <end position="179"/>
    </location>
</feature>
<dbReference type="EMBL" id="CP063849">
    <property type="protein sequence ID" value="QOY85314.1"/>
    <property type="molecule type" value="Genomic_DNA"/>
</dbReference>
<evidence type="ECO:0000256" key="11">
    <source>
        <dbReference type="ARBA" id="ARBA00023014"/>
    </source>
</evidence>
<protein>
    <recommendedName>
        <fullName evidence="4">succinate dehydrogenase</fullName>
        <ecNumber evidence="4">1.3.5.1</ecNumber>
    </recommendedName>
</protein>
<evidence type="ECO:0000256" key="12">
    <source>
        <dbReference type="ARBA" id="ARBA00023291"/>
    </source>
</evidence>
<organism evidence="15 16">
    <name type="scientific">Paludibaculum fermentans</name>
    <dbReference type="NCBI Taxonomy" id="1473598"/>
    <lineage>
        <taxon>Bacteria</taxon>
        <taxon>Pseudomonadati</taxon>
        <taxon>Acidobacteriota</taxon>
        <taxon>Terriglobia</taxon>
        <taxon>Bryobacterales</taxon>
        <taxon>Bryobacteraceae</taxon>
        <taxon>Paludibaculum</taxon>
    </lineage>
</organism>
<evidence type="ECO:0000256" key="8">
    <source>
        <dbReference type="ARBA" id="ARBA00022723"/>
    </source>
</evidence>
<sequence length="257" mass="28069">MKIILNIWRQQNATSAGRMVRYEVPNANEHMSFLEMLDVLNEELTRKGEDPVTFEHDCREGICGCCGFMIDGVPHGPQRGTTVCQLHMRHFHDGDELWLEPFRAKAFPVIKDLMVDRSSFDRIIASGGFISVNTGSAPDGNALPVIKKCSDMAMDAAACIGCGACVASCPNASASLFVSAKISHLGQLPQGQVERDRRAMRMVLKMTDEGFGYCTNTGECEAVCPKGITIENIARMHRDYIKASATFREETSGGGAG</sequence>
<dbReference type="PANTHER" id="PTHR11921:SF41">
    <property type="entry name" value="SUCCINATE DEHYDROGENASE"/>
    <property type="match status" value="1"/>
</dbReference>
<keyword evidence="12" id="KW-0003">3Fe-4S</keyword>
<proteinExistence type="inferred from homology"/>
<comment type="cofactor">
    <cofactor evidence="2">
        <name>[4Fe-4S] cluster</name>
        <dbReference type="ChEBI" id="CHEBI:49883"/>
    </cofactor>
</comment>
<dbReference type="InterPro" id="IPR050573">
    <property type="entry name" value="SDH/FRD_Iron-Sulfur"/>
</dbReference>
<name>A0A7S7SHT3_PALFE</name>
<dbReference type="GO" id="GO:0051539">
    <property type="term" value="F:4 iron, 4 sulfur cluster binding"/>
    <property type="evidence" value="ECO:0007669"/>
    <property type="project" value="UniProtKB-KW"/>
</dbReference>
<dbReference type="GO" id="GO:0046872">
    <property type="term" value="F:metal ion binding"/>
    <property type="evidence" value="ECO:0007669"/>
    <property type="project" value="UniProtKB-KW"/>
</dbReference>
<dbReference type="Pfam" id="PF13183">
    <property type="entry name" value="Fer4_8"/>
    <property type="match status" value="1"/>
</dbReference>
<evidence type="ECO:0000256" key="7">
    <source>
        <dbReference type="ARBA" id="ARBA00022714"/>
    </source>
</evidence>
<dbReference type="PANTHER" id="PTHR11921">
    <property type="entry name" value="SUCCINATE DEHYDROGENASE IRON-SULFUR PROTEIN"/>
    <property type="match status" value="1"/>
</dbReference>
<dbReference type="InterPro" id="IPR017896">
    <property type="entry name" value="4Fe4S_Fe-S-bd"/>
</dbReference>
<evidence type="ECO:0000256" key="10">
    <source>
        <dbReference type="ARBA" id="ARBA00023004"/>
    </source>
</evidence>
<keyword evidence="7" id="KW-0001">2Fe-2S</keyword>
<dbReference type="AlphaFoldDB" id="A0A7S7SHT3"/>
<dbReference type="PROSITE" id="PS00198">
    <property type="entry name" value="4FE4S_FER_1"/>
    <property type="match status" value="1"/>
</dbReference>
<keyword evidence="16" id="KW-1185">Reference proteome</keyword>
<evidence type="ECO:0000256" key="3">
    <source>
        <dbReference type="ARBA" id="ARBA00009433"/>
    </source>
</evidence>
<comment type="cofactor">
    <cofactor evidence="13">
        <name>[2Fe-2S] cluster</name>
        <dbReference type="ChEBI" id="CHEBI:190135"/>
    </cofactor>
</comment>
<dbReference type="InterPro" id="IPR017900">
    <property type="entry name" value="4Fe4S_Fe_S_CS"/>
</dbReference>
<evidence type="ECO:0000256" key="6">
    <source>
        <dbReference type="ARBA" id="ARBA00022532"/>
    </source>
</evidence>
<dbReference type="GO" id="GO:0009055">
    <property type="term" value="F:electron transfer activity"/>
    <property type="evidence" value="ECO:0007669"/>
    <property type="project" value="InterPro"/>
</dbReference>
<evidence type="ECO:0000256" key="13">
    <source>
        <dbReference type="ARBA" id="ARBA00034078"/>
    </source>
</evidence>
<dbReference type="KEGG" id="pfer:IRI77_21015"/>
<dbReference type="Pfam" id="PF13085">
    <property type="entry name" value="Fer2_3"/>
    <property type="match status" value="1"/>
</dbReference>
<dbReference type="InterPro" id="IPR009051">
    <property type="entry name" value="Helical_ferredxn"/>
</dbReference>
<keyword evidence="10" id="KW-0408">Iron</keyword>
<dbReference type="Gene3D" id="1.10.1060.10">
    <property type="entry name" value="Alpha-helical ferredoxin"/>
    <property type="match status" value="1"/>
</dbReference>
<dbReference type="GO" id="GO:0022904">
    <property type="term" value="P:respiratory electron transport chain"/>
    <property type="evidence" value="ECO:0007669"/>
    <property type="project" value="TreeGrafter"/>
</dbReference>
<dbReference type="GO" id="GO:0008177">
    <property type="term" value="F:succinate dehydrogenase (quinone) activity"/>
    <property type="evidence" value="ECO:0007669"/>
    <property type="project" value="UniProtKB-EC"/>
</dbReference>
<dbReference type="GO" id="GO:0006099">
    <property type="term" value="P:tricarboxylic acid cycle"/>
    <property type="evidence" value="ECO:0007669"/>
    <property type="project" value="UniProtKB-KW"/>
</dbReference>
<dbReference type="EC" id="1.3.5.1" evidence="4"/>
<evidence type="ECO:0000256" key="9">
    <source>
        <dbReference type="ARBA" id="ARBA00023002"/>
    </source>
</evidence>
<dbReference type="Gene3D" id="3.10.20.30">
    <property type="match status" value="1"/>
</dbReference>
<evidence type="ECO:0000256" key="1">
    <source>
        <dbReference type="ARBA" id="ARBA00001927"/>
    </source>
</evidence>
<dbReference type="NCBIfam" id="NF005746">
    <property type="entry name" value="PRK07570.1"/>
    <property type="match status" value="1"/>
</dbReference>
<evidence type="ECO:0000256" key="2">
    <source>
        <dbReference type="ARBA" id="ARBA00001966"/>
    </source>
</evidence>
<evidence type="ECO:0000259" key="14">
    <source>
        <dbReference type="PROSITE" id="PS51379"/>
    </source>
</evidence>
<dbReference type="InterPro" id="IPR036010">
    <property type="entry name" value="2Fe-2S_ferredoxin-like_sf"/>
</dbReference>
<gene>
    <name evidence="15" type="ORF">IRI77_21015</name>
</gene>
<evidence type="ECO:0000313" key="15">
    <source>
        <dbReference type="EMBL" id="QOY85314.1"/>
    </source>
</evidence>
<dbReference type="Proteomes" id="UP000593892">
    <property type="component" value="Chromosome"/>
</dbReference>
<dbReference type="SUPFAM" id="SSF54292">
    <property type="entry name" value="2Fe-2S ferredoxin-like"/>
    <property type="match status" value="1"/>
</dbReference>
<dbReference type="InterPro" id="IPR025192">
    <property type="entry name" value="Succ_DH/fum_Rdtase_N"/>
</dbReference>
<keyword evidence="6" id="KW-0816">Tricarboxylic acid cycle</keyword>
<keyword evidence="8" id="KW-0479">Metal-binding</keyword>
<evidence type="ECO:0000256" key="4">
    <source>
        <dbReference type="ARBA" id="ARBA00012792"/>
    </source>
</evidence>
<dbReference type="NCBIfam" id="TIGR00384">
    <property type="entry name" value="dhsB"/>
    <property type="match status" value="1"/>
</dbReference>
<dbReference type="GO" id="GO:0051538">
    <property type="term" value="F:3 iron, 4 sulfur cluster binding"/>
    <property type="evidence" value="ECO:0007669"/>
    <property type="project" value="UniProtKB-KW"/>
</dbReference>
<dbReference type="InterPro" id="IPR004489">
    <property type="entry name" value="Succ_DH/fum_Rdtase_Fe-S"/>
</dbReference>